<proteinExistence type="predicted"/>
<sequence length="91" mass="9448">MCLCGALAATSRDLTLEVAGEVGRFFELRVDNLVAGGLSRSRTMQVLATFEGATLLANALGQVAAFDQATAALPMGSGQDGIRPSRYGMNP</sequence>
<reference evidence="1 2" key="1">
    <citation type="submission" date="2019-07" db="EMBL/GenBank/DDBJ databases">
        <title>Whole genome shotgun sequence of Microvirga aerophila NBRC 106136.</title>
        <authorList>
            <person name="Hosoyama A."/>
            <person name="Uohara A."/>
            <person name="Ohji S."/>
            <person name="Ichikawa N."/>
        </authorList>
    </citation>
    <scope>NUCLEOTIDE SEQUENCE [LARGE SCALE GENOMIC DNA]</scope>
    <source>
        <strain evidence="1 2">NBRC 106136</strain>
    </source>
</reference>
<dbReference type="Proteomes" id="UP000321085">
    <property type="component" value="Unassembled WGS sequence"/>
</dbReference>
<protein>
    <submittedName>
        <fullName evidence="1">Uncharacterized protein</fullName>
    </submittedName>
</protein>
<name>A0A512C4C6_9HYPH</name>
<dbReference type="AlphaFoldDB" id="A0A512C4C6"/>
<evidence type="ECO:0000313" key="2">
    <source>
        <dbReference type="Proteomes" id="UP000321085"/>
    </source>
</evidence>
<dbReference type="Gene3D" id="1.10.357.10">
    <property type="entry name" value="Tetracycline Repressor, domain 2"/>
    <property type="match status" value="1"/>
</dbReference>
<dbReference type="InterPro" id="IPR036271">
    <property type="entry name" value="Tet_transcr_reg_TetR-rel_C_sf"/>
</dbReference>
<comment type="caution">
    <text evidence="1">The sequence shown here is derived from an EMBL/GenBank/DDBJ whole genome shotgun (WGS) entry which is preliminary data.</text>
</comment>
<dbReference type="EMBL" id="BJYU01000308">
    <property type="protein sequence ID" value="GEO19060.1"/>
    <property type="molecule type" value="Genomic_DNA"/>
</dbReference>
<dbReference type="OrthoDB" id="9809772at2"/>
<keyword evidence="2" id="KW-1185">Reference proteome</keyword>
<accession>A0A512C4C6</accession>
<gene>
    <name evidence="1" type="ORF">MAE02_67560</name>
</gene>
<organism evidence="1 2">
    <name type="scientific">Microvirga aerophila</name>
    <dbReference type="NCBI Taxonomy" id="670291"/>
    <lineage>
        <taxon>Bacteria</taxon>
        <taxon>Pseudomonadati</taxon>
        <taxon>Pseudomonadota</taxon>
        <taxon>Alphaproteobacteria</taxon>
        <taxon>Hyphomicrobiales</taxon>
        <taxon>Methylobacteriaceae</taxon>
        <taxon>Microvirga</taxon>
    </lineage>
</organism>
<evidence type="ECO:0000313" key="1">
    <source>
        <dbReference type="EMBL" id="GEO19060.1"/>
    </source>
</evidence>
<dbReference type="SUPFAM" id="SSF48498">
    <property type="entry name" value="Tetracyclin repressor-like, C-terminal domain"/>
    <property type="match status" value="1"/>
</dbReference>